<name>A0ABT8Y9T0_9SPHN</name>
<dbReference type="RefSeq" id="WP_303542776.1">
    <property type="nucleotide sequence ID" value="NZ_JAUOTP010000004.1"/>
</dbReference>
<dbReference type="Proteomes" id="UP001169764">
    <property type="component" value="Unassembled WGS sequence"/>
</dbReference>
<evidence type="ECO:0000313" key="2">
    <source>
        <dbReference type="Proteomes" id="UP001169764"/>
    </source>
</evidence>
<reference evidence="1" key="1">
    <citation type="submission" date="2023-07" db="EMBL/GenBank/DDBJ databases">
        <authorList>
            <person name="Kim M."/>
        </authorList>
    </citation>
    <scope>NUCLEOTIDE SEQUENCE</scope>
    <source>
        <strain evidence="1">BIUV-7</strain>
    </source>
</reference>
<comment type="caution">
    <text evidence="1">The sequence shown here is derived from an EMBL/GenBank/DDBJ whole genome shotgun (WGS) entry which is preliminary data.</text>
</comment>
<evidence type="ECO:0000313" key="1">
    <source>
        <dbReference type="EMBL" id="MDO6415075.1"/>
    </source>
</evidence>
<sequence>MARKYRVIHQRKTIWEAMISGRGSRDWYLAQAGTWIGWRTIATCLSIDEAEVACRDHAGGTLLRGGARVVSEFERPD</sequence>
<keyword evidence="2" id="KW-1185">Reference proteome</keyword>
<accession>A0ABT8Y9T0</accession>
<proteinExistence type="predicted"/>
<protein>
    <submittedName>
        <fullName evidence="1">Uncharacterized protein</fullName>
    </submittedName>
</protein>
<gene>
    <name evidence="1" type="ORF">Q4F19_11850</name>
</gene>
<organism evidence="1 2">
    <name type="scientific">Sphingomonas natans</name>
    <dbReference type="NCBI Taxonomy" id="3063330"/>
    <lineage>
        <taxon>Bacteria</taxon>
        <taxon>Pseudomonadati</taxon>
        <taxon>Pseudomonadota</taxon>
        <taxon>Alphaproteobacteria</taxon>
        <taxon>Sphingomonadales</taxon>
        <taxon>Sphingomonadaceae</taxon>
        <taxon>Sphingomonas</taxon>
    </lineage>
</organism>
<dbReference type="EMBL" id="JAUOTP010000004">
    <property type="protein sequence ID" value="MDO6415075.1"/>
    <property type="molecule type" value="Genomic_DNA"/>
</dbReference>